<sequence length="1010" mass="113505">MSAATAEPSRRENMNAEQKRHRCPVCQQTFGRVEHLTRHSRSHSDKRSLKCDYCQKGFYRGPLLLETHRLTSMFSDSDALRRHERLHKEPKRSAFRRGARACLACAKARRRCSGDNPCAACGKRSINCNYPHSTNARANVGGNVMQGDSVTPPDEQAGELNSGEHRGIHAAITSSKESSESWPHMSHSPTNAGGSHEELNPFVSQRSFDSNRTVMTAPIMETTGFQSVGRSPQSAAQPRTSLCSHDNILGQSPDMPTNLPPQPFLRDSLLEFQQGAGSEAQQTWSSGEPASQPSMANNTTQVSRRPEPRLWRHNRLSSINWLPDNWLPDFDFNSGQSPPQATGSYAGPAQISQDRSMSGPDTSSAASNVNENTSPFSNNQGIIAPENSNSKGVGYYYVDGDGARLPRIRKALHQSAHQSPVAYAQLTDSDGPETIYNKYGFPGCEYGAHDGANISSSGNQQIPIEIYRDILHAFNQTCIISSYFPPFHSADFPSLESVGLFVRLYTEHFQPTLPFIHPATFNLLSSHWLLVLAMAAIGSHYAKIEHVQVLVVAMHEFLRRAINMVLETGHNASIERLVFTQVRLLSCIGMMYCGAQQLIERAKASRIDLVAFCETEWVNYTEQEDQLLRSHTVDQAASDWKAWCCAESRRRTGYTIWLLDCMWSFQFQVRPLLSLEDARVPVPCQEVLWEASTALDWRQLYSVSTKNLSLHEVIQILYVEKRLQSSTGEFSRILCIHALFRRTWEVEAYFKQPLTLWSPAAEQQAIKSKEMSSSVWLPEIQIYSRWRNSACDCLDVLHWHANSVIGAAGGMEHPTVLHLHLARVVLLTPFRHIVQLAHLMTREREPDSDQQMTEARTHIRRWAMEDQYKARLAMIHAGVSFWHVRRYSVDGFYEPSAVFLATLAMWAYGTFAPHTSRPTEDSHSPQSDEDAGSPFPTSIQLDRPADDELVQLFVKRGGSIRANVTGVGNLCSPKGPSRVLLEGRKLLMDLKCWGYSHWIVRTLTLLIEIC</sequence>
<dbReference type="InterPro" id="IPR036864">
    <property type="entry name" value="Zn2-C6_fun-type_DNA-bd_sf"/>
</dbReference>
<dbReference type="EMBL" id="QLNT01000002">
    <property type="protein sequence ID" value="KAF3076097.1"/>
    <property type="molecule type" value="Genomic_DNA"/>
</dbReference>
<dbReference type="Proteomes" id="UP000801864">
    <property type="component" value="Unassembled WGS sequence"/>
</dbReference>
<feature type="compositionally biased region" description="Polar residues" evidence="7">
    <location>
        <begin position="350"/>
        <end position="385"/>
    </location>
</feature>
<dbReference type="InterPro" id="IPR036236">
    <property type="entry name" value="Znf_C2H2_sf"/>
</dbReference>
<evidence type="ECO:0000256" key="5">
    <source>
        <dbReference type="ARBA" id="ARBA00023242"/>
    </source>
</evidence>
<evidence type="ECO:0000256" key="6">
    <source>
        <dbReference type="PROSITE-ProRule" id="PRU00042"/>
    </source>
</evidence>
<evidence type="ECO:0000313" key="10">
    <source>
        <dbReference type="EMBL" id="KAF3076097.1"/>
    </source>
</evidence>
<evidence type="ECO:0000256" key="2">
    <source>
        <dbReference type="ARBA" id="ARBA00022833"/>
    </source>
</evidence>
<dbReference type="SUPFAM" id="SSF57701">
    <property type="entry name" value="Zn2/Cys6 DNA-binding domain"/>
    <property type="match status" value="1"/>
</dbReference>
<dbReference type="Gene3D" id="3.30.160.60">
    <property type="entry name" value="Classic Zinc Finger"/>
    <property type="match status" value="1"/>
</dbReference>
<dbReference type="GO" id="GO:0006351">
    <property type="term" value="P:DNA-templated transcription"/>
    <property type="evidence" value="ECO:0007669"/>
    <property type="project" value="InterPro"/>
</dbReference>
<dbReference type="GO" id="GO:0008270">
    <property type="term" value="F:zinc ion binding"/>
    <property type="evidence" value="ECO:0007669"/>
    <property type="project" value="UniProtKB-KW"/>
</dbReference>
<dbReference type="InterPro" id="IPR001138">
    <property type="entry name" value="Zn2Cys6_DnaBD"/>
</dbReference>
<protein>
    <recommendedName>
        <fullName evidence="12">C2H2-type domain-containing protein</fullName>
    </recommendedName>
</protein>
<feature type="region of interest" description="Disordered" evidence="7">
    <location>
        <begin position="916"/>
        <end position="941"/>
    </location>
</feature>
<dbReference type="PROSITE" id="PS50048">
    <property type="entry name" value="ZN2_CY6_FUNGAL_2"/>
    <property type="match status" value="1"/>
</dbReference>
<dbReference type="GO" id="GO:0000981">
    <property type="term" value="F:DNA-binding transcription factor activity, RNA polymerase II-specific"/>
    <property type="evidence" value="ECO:0007669"/>
    <property type="project" value="InterPro"/>
</dbReference>
<feature type="compositionally biased region" description="Polar residues" evidence="7">
    <location>
        <begin position="225"/>
        <end position="244"/>
    </location>
</feature>
<dbReference type="PANTHER" id="PTHR47660">
    <property type="entry name" value="TRANSCRIPTION FACTOR WITH C2H2 AND ZN(2)-CYS(6) DNA BINDING DOMAIN (EUROFUNG)-RELATED-RELATED"/>
    <property type="match status" value="1"/>
</dbReference>
<keyword evidence="3" id="KW-0805">Transcription regulation</keyword>
<dbReference type="PROSITE" id="PS50157">
    <property type="entry name" value="ZINC_FINGER_C2H2_2"/>
    <property type="match status" value="1"/>
</dbReference>
<dbReference type="SMART" id="SM00355">
    <property type="entry name" value="ZnF_C2H2"/>
    <property type="match status" value="2"/>
</dbReference>
<dbReference type="PROSITE" id="PS00463">
    <property type="entry name" value="ZN2_CY6_FUNGAL_1"/>
    <property type="match status" value="1"/>
</dbReference>
<reference evidence="10 11" key="1">
    <citation type="submission" date="2018-06" db="EMBL/GenBank/DDBJ databases">
        <title>Genome analysis of cellulolytic fungus Trichoderma lentiforme CFAM-422.</title>
        <authorList>
            <person name="Steindorff A.S."/>
            <person name="Formighieri E.F."/>
            <person name="Midorikawa G.E.O."/>
            <person name="Tamietti M.S."/>
            <person name="Ramos E.Z."/>
            <person name="Silva A.S."/>
            <person name="Bon E.P.S."/>
            <person name="Mendes T.D."/>
            <person name="Damaso M.C.T."/>
            <person name="Favaro L.C.L."/>
        </authorList>
    </citation>
    <scope>NUCLEOTIDE SEQUENCE [LARGE SCALE GENOMIC DNA]</scope>
    <source>
        <strain evidence="10 11">CFAM-422</strain>
    </source>
</reference>
<keyword evidence="2" id="KW-0862">Zinc</keyword>
<dbReference type="InterPro" id="IPR013087">
    <property type="entry name" value="Znf_C2H2_type"/>
</dbReference>
<dbReference type="PANTHER" id="PTHR47660:SF7">
    <property type="entry name" value="TRANSCRIPTION FACTOR WITH C2H2 AND ZN(2)-CYS(6) DNA BINDING DOMAIN (EUROFUNG)"/>
    <property type="match status" value="1"/>
</dbReference>
<accession>A0A9P5CIQ9</accession>
<comment type="caution">
    <text evidence="10">The sequence shown here is derived from an EMBL/GenBank/DDBJ whole genome shotgun (WGS) entry which is preliminary data.</text>
</comment>
<feature type="domain" description="C2H2-type" evidence="9">
    <location>
        <begin position="21"/>
        <end position="48"/>
    </location>
</feature>
<keyword evidence="11" id="KW-1185">Reference proteome</keyword>
<name>A0A9P5CIQ9_9HYPO</name>
<feature type="region of interest" description="Disordered" evidence="7">
    <location>
        <begin position="175"/>
        <end position="196"/>
    </location>
</feature>
<evidence type="ECO:0000313" key="11">
    <source>
        <dbReference type="Proteomes" id="UP000801864"/>
    </source>
</evidence>
<evidence type="ECO:0000256" key="4">
    <source>
        <dbReference type="ARBA" id="ARBA00023163"/>
    </source>
</evidence>
<dbReference type="Gene3D" id="4.10.240.10">
    <property type="entry name" value="Zn(2)-C6 fungal-type DNA-binding domain"/>
    <property type="match status" value="1"/>
</dbReference>
<feature type="region of interest" description="Disordered" evidence="7">
    <location>
        <begin position="1"/>
        <end position="20"/>
    </location>
</feature>
<evidence type="ECO:0000256" key="3">
    <source>
        <dbReference type="ARBA" id="ARBA00023015"/>
    </source>
</evidence>
<evidence type="ECO:0000259" key="9">
    <source>
        <dbReference type="PROSITE" id="PS50157"/>
    </source>
</evidence>
<feature type="region of interest" description="Disordered" evidence="7">
    <location>
        <begin position="225"/>
        <end position="309"/>
    </location>
</feature>
<keyword evidence="4" id="KW-0804">Transcription</keyword>
<dbReference type="SUPFAM" id="SSF57667">
    <property type="entry name" value="beta-beta-alpha zinc fingers"/>
    <property type="match status" value="1"/>
</dbReference>
<dbReference type="Pfam" id="PF00172">
    <property type="entry name" value="Zn_clus"/>
    <property type="match status" value="1"/>
</dbReference>
<dbReference type="Pfam" id="PF04082">
    <property type="entry name" value="Fungal_trans"/>
    <property type="match status" value="1"/>
</dbReference>
<dbReference type="AlphaFoldDB" id="A0A9P5CIQ9"/>
<keyword evidence="5" id="KW-0539">Nucleus</keyword>
<feature type="compositionally biased region" description="Basic and acidic residues" evidence="7">
    <location>
        <begin position="8"/>
        <end position="18"/>
    </location>
</feature>
<organism evidence="10 11">
    <name type="scientific">Trichoderma lentiforme</name>
    <dbReference type="NCBI Taxonomy" id="1567552"/>
    <lineage>
        <taxon>Eukaryota</taxon>
        <taxon>Fungi</taxon>
        <taxon>Dikarya</taxon>
        <taxon>Ascomycota</taxon>
        <taxon>Pezizomycotina</taxon>
        <taxon>Sordariomycetes</taxon>
        <taxon>Hypocreomycetidae</taxon>
        <taxon>Hypocreales</taxon>
        <taxon>Hypocreaceae</taxon>
        <taxon>Trichoderma</taxon>
    </lineage>
</organism>
<keyword evidence="1" id="KW-0479">Metal-binding</keyword>
<dbReference type="InterPro" id="IPR007219">
    <property type="entry name" value="XnlR_reg_dom"/>
</dbReference>
<dbReference type="SMART" id="SM00066">
    <property type="entry name" value="GAL4"/>
    <property type="match status" value="1"/>
</dbReference>
<gene>
    <name evidence="10" type="ORF">CFAM422_001725</name>
</gene>
<evidence type="ECO:0008006" key="12">
    <source>
        <dbReference type="Google" id="ProtNLM"/>
    </source>
</evidence>
<evidence type="ECO:0000259" key="8">
    <source>
        <dbReference type="PROSITE" id="PS50048"/>
    </source>
</evidence>
<dbReference type="CDD" id="cd00067">
    <property type="entry name" value="GAL4"/>
    <property type="match status" value="1"/>
</dbReference>
<feature type="domain" description="Zn(2)-C6 fungal-type" evidence="8">
    <location>
        <begin position="101"/>
        <end position="130"/>
    </location>
</feature>
<feature type="region of interest" description="Disordered" evidence="7">
    <location>
        <begin position="331"/>
        <end position="385"/>
    </location>
</feature>
<proteinExistence type="predicted"/>
<feature type="compositionally biased region" description="Polar residues" evidence="7">
    <location>
        <begin position="333"/>
        <end position="343"/>
    </location>
</feature>
<dbReference type="CDD" id="cd12148">
    <property type="entry name" value="fungal_TF_MHR"/>
    <property type="match status" value="1"/>
</dbReference>
<dbReference type="GO" id="GO:0003677">
    <property type="term" value="F:DNA binding"/>
    <property type="evidence" value="ECO:0007669"/>
    <property type="project" value="InterPro"/>
</dbReference>
<keyword evidence="6" id="KW-0863">Zinc-finger</keyword>
<evidence type="ECO:0000256" key="7">
    <source>
        <dbReference type="SAM" id="MobiDB-lite"/>
    </source>
</evidence>
<dbReference type="PROSITE" id="PS00028">
    <property type="entry name" value="ZINC_FINGER_C2H2_1"/>
    <property type="match status" value="1"/>
</dbReference>
<feature type="compositionally biased region" description="Polar residues" evidence="7">
    <location>
        <begin position="275"/>
        <end position="303"/>
    </location>
</feature>
<evidence type="ECO:0000256" key="1">
    <source>
        <dbReference type="ARBA" id="ARBA00022723"/>
    </source>
</evidence>